<comment type="caution">
    <text evidence="2">The sequence shown here is derived from an EMBL/GenBank/DDBJ whole genome shotgun (WGS) entry which is preliminary data.</text>
</comment>
<gene>
    <name evidence="2" type="ORF">AWN90_19425</name>
</gene>
<feature type="region of interest" description="Disordered" evidence="1">
    <location>
        <begin position="87"/>
        <end position="149"/>
    </location>
</feature>
<protein>
    <submittedName>
        <fullName evidence="2">Uncharacterized protein</fullName>
    </submittedName>
</protein>
<evidence type="ECO:0000313" key="2">
    <source>
        <dbReference type="EMBL" id="KZM75549.1"/>
    </source>
</evidence>
<dbReference type="AlphaFoldDB" id="A0A161WF57"/>
<organism evidence="2 3">
    <name type="scientific">Nocardia terpenica</name>
    <dbReference type="NCBI Taxonomy" id="455432"/>
    <lineage>
        <taxon>Bacteria</taxon>
        <taxon>Bacillati</taxon>
        <taxon>Actinomycetota</taxon>
        <taxon>Actinomycetes</taxon>
        <taxon>Mycobacteriales</taxon>
        <taxon>Nocardiaceae</taxon>
        <taxon>Nocardia</taxon>
    </lineage>
</organism>
<dbReference type="Proteomes" id="UP000076512">
    <property type="component" value="Unassembled WGS sequence"/>
</dbReference>
<evidence type="ECO:0000256" key="1">
    <source>
        <dbReference type="SAM" id="MobiDB-lite"/>
    </source>
</evidence>
<feature type="region of interest" description="Disordered" evidence="1">
    <location>
        <begin position="173"/>
        <end position="226"/>
    </location>
</feature>
<feature type="region of interest" description="Disordered" evidence="1">
    <location>
        <begin position="424"/>
        <end position="460"/>
    </location>
</feature>
<feature type="region of interest" description="Disordered" evidence="1">
    <location>
        <begin position="355"/>
        <end position="381"/>
    </location>
</feature>
<sequence>MAEPLIDRDIEAISAVAALVNSGDLRRAKQQVRELAKTIDRERLGMIWQCVSIWERHPYEEAKAEMRQLWHNNPAQRALIEKLVPPTDPHVHEEPGNRLPARPAGGRSVRASATNSNGSDFYRPPRDTRRRVDPALRTGPTRPSNREEHAIVDAYFGDTAADQHTRAAALRHRKRAGEDTIDDSELVNEVPDGRAGVDDNKPYARDSRKPFASLDIQHDSDYDDDRYKEVEDAYRDQDKEDAAPTLRGLPCVGCRLERAALDGSTSPYGLPYNERIRSGRGDDGLCNPCRIDGVTGIGELPLGHSRIDAINARCEFIAEQSGPAARSILRQEWRLCRAMGDIGYRAIETWVRNHPELPQAPKQPKPRSTSTAGTEPASVSNGWCESCSEFRQVTDGQCLDCRPASTAPPSRLLRKGEVRSRVERIERAQQPAPVVTTEQRRQRLWRSQSASRKTGQRRHL</sequence>
<dbReference type="EMBL" id="LWGR01000003">
    <property type="protein sequence ID" value="KZM75549.1"/>
    <property type="molecule type" value="Genomic_DNA"/>
</dbReference>
<dbReference type="RefSeq" id="WP_067583123.1">
    <property type="nucleotide sequence ID" value="NZ_JABMCZ010000001.1"/>
</dbReference>
<feature type="compositionally biased region" description="Basic and acidic residues" evidence="1">
    <location>
        <begin position="191"/>
        <end position="209"/>
    </location>
</feature>
<feature type="compositionally biased region" description="Polar residues" evidence="1">
    <location>
        <begin position="366"/>
        <end position="381"/>
    </location>
</feature>
<keyword evidence="3" id="KW-1185">Reference proteome</keyword>
<feature type="compositionally biased region" description="Basic and acidic residues" evidence="1">
    <location>
        <begin position="123"/>
        <end position="134"/>
    </location>
</feature>
<proteinExistence type="predicted"/>
<name>A0A161WF57_9NOCA</name>
<feature type="compositionally biased region" description="Basic and acidic residues" evidence="1">
    <location>
        <begin position="216"/>
        <end position="226"/>
    </location>
</feature>
<accession>A0A161WF57</accession>
<reference evidence="2 3" key="1">
    <citation type="submission" date="2016-04" db="EMBL/GenBank/DDBJ databases">
        <authorList>
            <person name="Evans L.H."/>
            <person name="Alamgir A."/>
            <person name="Owens N."/>
            <person name="Weber N.D."/>
            <person name="Virtaneva K."/>
            <person name="Barbian K."/>
            <person name="Babar A."/>
            <person name="Rosenke K."/>
        </authorList>
    </citation>
    <scope>NUCLEOTIDE SEQUENCE [LARGE SCALE GENOMIC DNA]</scope>
    <source>
        <strain evidence="2 3">IFM 0406</strain>
    </source>
</reference>
<dbReference type="STRING" id="455432.AWN90_19425"/>
<evidence type="ECO:0000313" key="3">
    <source>
        <dbReference type="Proteomes" id="UP000076512"/>
    </source>
</evidence>